<organism evidence="1 2">
    <name type="scientific">Paenibacillus radicis</name>
    <name type="common">ex Gao et al. 2016</name>
    <dbReference type="NCBI Taxonomy" id="1737354"/>
    <lineage>
        <taxon>Bacteria</taxon>
        <taxon>Bacillati</taxon>
        <taxon>Bacillota</taxon>
        <taxon>Bacilli</taxon>
        <taxon>Bacillales</taxon>
        <taxon>Paenibacillaceae</taxon>
        <taxon>Paenibacillus</taxon>
    </lineage>
</organism>
<keyword evidence="2" id="KW-1185">Reference proteome</keyword>
<evidence type="ECO:0000313" key="2">
    <source>
        <dbReference type="Proteomes" id="UP000600247"/>
    </source>
</evidence>
<comment type="caution">
    <text evidence="1">The sequence shown here is derived from an EMBL/GenBank/DDBJ whole genome shotgun (WGS) entry which is preliminary data.</text>
</comment>
<dbReference type="Proteomes" id="UP000600247">
    <property type="component" value="Unassembled WGS sequence"/>
</dbReference>
<accession>A0A917HQL3</accession>
<reference evidence="1 2" key="1">
    <citation type="journal article" date="2014" name="Int. J. Syst. Evol. Microbiol.">
        <title>Complete genome sequence of Corynebacterium casei LMG S-19264T (=DSM 44701T), isolated from a smear-ripened cheese.</title>
        <authorList>
            <consortium name="US DOE Joint Genome Institute (JGI-PGF)"/>
            <person name="Walter F."/>
            <person name="Albersmeier A."/>
            <person name="Kalinowski J."/>
            <person name="Ruckert C."/>
        </authorList>
    </citation>
    <scope>NUCLEOTIDE SEQUENCE [LARGE SCALE GENOMIC DNA]</scope>
    <source>
        <strain evidence="1 2">CGMCC 1.15286</strain>
    </source>
</reference>
<proteinExistence type="predicted"/>
<evidence type="ECO:0000313" key="1">
    <source>
        <dbReference type="EMBL" id="GGG87109.1"/>
    </source>
</evidence>
<protein>
    <submittedName>
        <fullName evidence="1">Uncharacterized protein</fullName>
    </submittedName>
</protein>
<dbReference type="AlphaFoldDB" id="A0A917HQL3"/>
<dbReference type="EMBL" id="BMHY01000017">
    <property type="protein sequence ID" value="GGG87109.1"/>
    <property type="molecule type" value="Genomic_DNA"/>
</dbReference>
<name>A0A917HQL3_9BACL</name>
<sequence length="149" mass="17521">MSFTWLSEWAESHNLLERTSKGFSNYMDNWKKDNRGDFFATFRGKSNLKMLQTEFQSYQFTHLTENPHYVSCTLNIRYLNEYIANYSMIFTLDGEVQDDLMDFDKLLANTIREGTVKVELIVRARKLGYSAAEVAQLVDLDEETVLRLY</sequence>
<dbReference type="RefSeq" id="WP_188892578.1">
    <property type="nucleotide sequence ID" value="NZ_BMHY01000017.1"/>
</dbReference>
<gene>
    <name evidence="1" type="ORF">GCM10010918_51720</name>
</gene>